<dbReference type="Proteomes" id="UP000682416">
    <property type="component" value="Chromosome"/>
</dbReference>
<organism evidence="2 3">
    <name type="scientific">Nocardiopsis eucommiae</name>
    <dbReference type="NCBI Taxonomy" id="2831970"/>
    <lineage>
        <taxon>Bacteria</taxon>
        <taxon>Bacillati</taxon>
        <taxon>Actinomycetota</taxon>
        <taxon>Actinomycetes</taxon>
        <taxon>Streptosporangiales</taxon>
        <taxon>Nocardiopsidaceae</taxon>
        <taxon>Nocardiopsis</taxon>
    </lineage>
</organism>
<reference evidence="2" key="1">
    <citation type="submission" date="2021-05" db="EMBL/GenBank/DDBJ databases">
        <authorList>
            <person name="Kaiqin L."/>
            <person name="Jian G."/>
        </authorList>
    </citation>
    <scope>NUCLEOTIDE SEQUENCE</scope>
    <source>
        <strain evidence="2">HDS5</strain>
    </source>
</reference>
<proteinExistence type="predicted"/>
<evidence type="ECO:0000313" key="3">
    <source>
        <dbReference type="Proteomes" id="UP000682416"/>
    </source>
</evidence>
<keyword evidence="3" id="KW-1185">Reference proteome</keyword>
<dbReference type="GO" id="GO:0004519">
    <property type="term" value="F:endonuclease activity"/>
    <property type="evidence" value="ECO:0007669"/>
    <property type="project" value="InterPro"/>
</dbReference>
<accession>A0A975LCU1</accession>
<evidence type="ECO:0000313" key="2">
    <source>
        <dbReference type="EMBL" id="QVJ03431.1"/>
    </source>
</evidence>
<sequence>MDKANDNRPSQWAAEGWLSVHDGGLLDYDLIYQDIGQDGDDFAIRAIHADEFSMWPVLNKVGELTGLDPEEGEVMAYKNTFDRMTPGLNEVMGLVKTGRFAHHGNPVASWCFDAVEVRHASYNVDLIRPDKPNRNSAGHRIDGVPTAAMAGNAMMLNADTEAAVVSAYENRGLTVA</sequence>
<dbReference type="AlphaFoldDB" id="A0A975LCU1"/>
<protein>
    <recommendedName>
        <fullName evidence="1">Terminase large subunit-like endonuclease domain-containing protein</fullName>
    </recommendedName>
</protein>
<dbReference type="InterPro" id="IPR046462">
    <property type="entry name" value="TerL_nuclease"/>
</dbReference>
<name>A0A975LCU1_9ACTN</name>
<dbReference type="EMBL" id="CP074402">
    <property type="protein sequence ID" value="QVJ03431.1"/>
    <property type="molecule type" value="Genomic_DNA"/>
</dbReference>
<dbReference type="Pfam" id="PF20441">
    <property type="entry name" value="TerL_nuclease"/>
    <property type="match status" value="1"/>
</dbReference>
<feature type="domain" description="Terminase large subunit-like endonuclease" evidence="1">
    <location>
        <begin position="10"/>
        <end position="144"/>
    </location>
</feature>
<evidence type="ECO:0000259" key="1">
    <source>
        <dbReference type="Pfam" id="PF20441"/>
    </source>
</evidence>
<gene>
    <name evidence="2" type="ORF">KGD82_16375</name>
</gene>
<dbReference type="KEGG" id="nec:KGD82_16375"/>